<protein>
    <submittedName>
        <fullName evidence="1">Uncharacterized protein</fullName>
    </submittedName>
</protein>
<dbReference type="AlphaFoldDB" id="A0A1I1F0U7"/>
<keyword evidence="2" id="KW-1185">Reference proteome</keyword>
<evidence type="ECO:0000313" key="1">
    <source>
        <dbReference type="EMBL" id="SFB90783.1"/>
    </source>
</evidence>
<feature type="non-terminal residue" evidence="1">
    <location>
        <position position="1"/>
    </location>
</feature>
<proteinExistence type="predicted"/>
<reference evidence="2" key="1">
    <citation type="submission" date="2016-10" db="EMBL/GenBank/DDBJ databases">
        <authorList>
            <person name="Varghese N."/>
            <person name="Submissions S."/>
        </authorList>
    </citation>
    <scope>NUCLEOTIDE SEQUENCE [LARGE SCALE GENOMIC DNA]</scope>
    <source>
        <strain evidence="2">ATCC 43811</strain>
    </source>
</reference>
<dbReference type="Proteomes" id="UP000240042">
    <property type="component" value="Unassembled WGS sequence"/>
</dbReference>
<evidence type="ECO:0000313" key="2">
    <source>
        <dbReference type="Proteomes" id="UP000240042"/>
    </source>
</evidence>
<gene>
    <name evidence="1" type="ORF">SAMN02745150_01269</name>
</gene>
<dbReference type="EMBL" id="FOKY01000019">
    <property type="protein sequence ID" value="SFB90783.1"/>
    <property type="molecule type" value="Genomic_DNA"/>
</dbReference>
<organism evidence="1 2">
    <name type="scientific">Brevinema andersonii</name>
    <dbReference type="NCBI Taxonomy" id="34097"/>
    <lineage>
        <taxon>Bacteria</taxon>
        <taxon>Pseudomonadati</taxon>
        <taxon>Spirochaetota</taxon>
        <taxon>Spirochaetia</taxon>
        <taxon>Brevinematales</taxon>
        <taxon>Brevinemataceae</taxon>
        <taxon>Brevinema</taxon>
    </lineage>
</organism>
<accession>A0A1I1F0U7</accession>
<name>A0A1I1F0U7_BREAD</name>
<sequence>HLLSKYISYEDKNIEEGIDKFLADNPEHKDKAAIWAVLKYVI</sequence>